<reference evidence="1 2" key="1">
    <citation type="submission" date="2018-06" db="EMBL/GenBank/DDBJ databases">
        <title>The complete genome sequence of a nosiheptide producer Streptomyces actuosus ATCC 25421: deducing the ability of producing a new class III lantibiotics.</title>
        <authorList>
            <person name="Liu W."/>
            <person name="Sun F."/>
            <person name="Hu Y."/>
        </authorList>
    </citation>
    <scope>NUCLEOTIDE SEQUENCE [LARGE SCALE GENOMIC DNA]</scope>
    <source>
        <strain evidence="1 2">ATCC 25421</strain>
    </source>
</reference>
<dbReference type="KEGG" id="sact:DMT42_11105"/>
<proteinExistence type="predicted"/>
<dbReference type="RefSeq" id="WP_110627737.1">
    <property type="nucleotide sequence ID" value="NZ_CP029788.1"/>
</dbReference>
<sequence>MSDEAQYLRTASLATAAALRGDEQSLRLLLQTLPPERVLATCEGAILAMAYLLRDFLPPDAIQHAISEAQSIAHTAATEGN</sequence>
<dbReference type="OrthoDB" id="9969785at2"/>
<keyword evidence="2" id="KW-1185">Reference proteome</keyword>
<dbReference type="Proteomes" id="UP000247634">
    <property type="component" value="Chromosome"/>
</dbReference>
<protein>
    <submittedName>
        <fullName evidence="1">Uncharacterized protein</fullName>
    </submittedName>
</protein>
<dbReference type="AlphaFoldDB" id="A0A2U9NZN3"/>
<gene>
    <name evidence="1" type="ORF">DMT42_11105</name>
</gene>
<name>A0A2U9NZN3_STRAS</name>
<evidence type="ECO:0000313" key="1">
    <source>
        <dbReference type="EMBL" id="AWT42816.1"/>
    </source>
</evidence>
<organism evidence="1 2">
    <name type="scientific">Streptomyces actuosus</name>
    <dbReference type="NCBI Taxonomy" id="1885"/>
    <lineage>
        <taxon>Bacteria</taxon>
        <taxon>Bacillati</taxon>
        <taxon>Actinomycetota</taxon>
        <taxon>Actinomycetes</taxon>
        <taxon>Kitasatosporales</taxon>
        <taxon>Streptomycetaceae</taxon>
        <taxon>Streptomyces</taxon>
    </lineage>
</organism>
<evidence type="ECO:0000313" key="2">
    <source>
        <dbReference type="Proteomes" id="UP000247634"/>
    </source>
</evidence>
<dbReference type="EMBL" id="CP029788">
    <property type="protein sequence ID" value="AWT42816.1"/>
    <property type="molecule type" value="Genomic_DNA"/>
</dbReference>
<accession>A0A2U9NZN3</accession>